<reference evidence="4" key="1">
    <citation type="submission" date="2024-04" db="EMBL/GenBank/DDBJ databases">
        <title>Salinicola lusitanus LLJ914,a marine bacterium isolated from the Okinawa Trough.</title>
        <authorList>
            <person name="Li J."/>
        </authorList>
    </citation>
    <scope>NUCLEOTIDE SEQUENCE [LARGE SCALE GENOMIC DNA]</scope>
</reference>
<organism evidence="3 4">
    <name type="scientific">Mugilogobius chulae</name>
    <name type="common">yellowstripe goby</name>
    <dbReference type="NCBI Taxonomy" id="88201"/>
    <lineage>
        <taxon>Eukaryota</taxon>
        <taxon>Metazoa</taxon>
        <taxon>Chordata</taxon>
        <taxon>Craniata</taxon>
        <taxon>Vertebrata</taxon>
        <taxon>Euteleostomi</taxon>
        <taxon>Actinopterygii</taxon>
        <taxon>Neopterygii</taxon>
        <taxon>Teleostei</taxon>
        <taxon>Neoteleostei</taxon>
        <taxon>Acanthomorphata</taxon>
        <taxon>Gobiaria</taxon>
        <taxon>Gobiiformes</taxon>
        <taxon>Gobioidei</taxon>
        <taxon>Gobiidae</taxon>
        <taxon>Gobionellinae</taxon>
        <taxon>Mugilogobius</taxon>
    </lineage>
</organism>
<feature type="domain" description="HAT C-terminal dimerisation" evidence="2">
    <location>
        <begin position="230"/>
        <end position="310"/>
    </location>
</feature>
<feature type="region of interest" description="Disordered" evidence="1">
    <location>
        <begin position="191"/>
        <end position="221"/>
    </location>
</feature>
<dbReference type="AlphaFoldDB" id="A0AAW0NF21"/>
<dbReference type="InterPro" id="IPR008906">
    <property type="entry name" value="HATC_C_dom"/>
</dbReference>
<dbReference type="SUPFAM" id="SSF53098">
    <property type="entry name" value="Ribonuclease H-like"/>
    <property type="match status" value="1"/>
</dbReference>
<proteinExistence type="predicted"/>
<accession>A0AAW0NF21</accession>
<protein>
    <recommendedName>
        <fullName evidence="2">HAT C-terminal dimerisation domain-containing protein</fullName>
    </recommendedName>
</protein>
<dbReference type="Proteomes" id="UP001460270">
    <property type="component" value="Unassembled WGS sequence"/>
</dbReference>
<dbReference type="InterPro" id="IPR012337">
    <property type="entry name" value="RNaseH-like_sf"/>
</dbReference>
<keyword evidence="4" id="KW-1185">Reference proteome</keyword>
<dbReference type="PANTHER" id="PTHR46481">
    <property type="entry name" value="ZINC FINGER BED DOMAIN-CONTAINING PROTEIN 4"/>
    <property type="match status" value="1"/>
</dbReference>
<gene>
    <name evidence="3" type="ORF">WMY93_021257</name>
</gene>
<dbReference type="PANTHER" id="PTHR46481:SF9">
    <property type="entry name" value="ZINC FINGER BED DOMAIN-CONTAINING PROTEIN 1-LIKE"/>
    <property type="match status" value="1"/>
</dbReference>
<comment type="caution">
    <text evidence="3">The sequence shown here is derived from an EMBL/GenBank/DDBJ whole genome shotgun (WGS) entry which is preliminary data.</text>
</comment>
<dbReference type="Pfam" id="PF05699">
    <property type="entry name" value="Dimer_Tnp_hAT"/>
    <property type="match status" value="1"/>
</dbReference>
<evidence type="ECO:0000313" key="4">
    <source>
        <dbReference type="Proteomes" id="UP001460270"/>
    </source>
</evidence>
<evidence type="ECO:0000259" key="2">
    <source>
        <dbReference type="Pfam" id="PF05699"/>
    </source>
</evidence>
<evidence type="ECO:0000313" key="3">
    <source>
        <dbReference type="EMBL" id="KAK7895932.1"/>
    </source>
</evidence>
<name>A0AAW0NF21_9GOBI</name>
<feature type="compositionally biased region" description="Low complexity" evidence="1">
    <location>
        <begin position="205"/>
        <end position="218"/>
    </location>
</feature>
<dbReference type="InterPro" id="IPR052035">
    <property type="entry name" value="ZnF_BED_domain_contain"/>
</dbReference>
<sequence>MKDSRVSRAVGVCKKIVASFSYSWKKKRDLAEAQKQLNLPEHSLKTECPTRWGSRQAMIERILEQQKAIAQVLSMDKKLRHLIPTWQDIDVLEAVNKALGPLVEFTDALSGETYISVSFVKPTLHLLNHSILAPQEDDLELCKSIKSKILEYLNEKYSHPKVQELLDIASALDPRFKLKYNALETIATAATSTEDAPPQKKRKGLSSFFKSSTSTTGGEAIQQDQVVGAELQTYLQMETLDAEEDPLQWWKDFKKHYPRLSNLARKYLCIPATSSSSERVLSTSGNIVTCLRSSLNPDHVNRLVFLAKNL</sequence>
<evidence type="ECO:0000256" key="1">
    <source>
        <dbReference type="SAM" id="MobiDB-lite"/>
    </source>
</evidence>
<dbReference type="GO" id="GO:0046983">
    <property type="term" value="F:protein dimerization activity"/>
    <property type="evidence" value="ECO:0007669"/>
    <property type="project" value="InterPro"/>
</dbReference>
<dbReference type="EMBL" id="JBBPFD010000015">
    <property type="protein sequence ID" value="KAK7895932.1"/>
    <property type="molecule type" value="Genomic_DNA"/>
</dbReference>